<dbReference type="EMBL" id="MGGE01000001">
    <property type="protein sequence ID" value="OGM21904.1"/>
    <property type="molecule type" value="Genomic_DNA"/>
</dbReference>
<organism evidence="2 3">
    <name type="scientific">Candidatus Woesebacteria bacterium RIFCSPHIGHO2_01_FULL_38_9</name>
    <dbReference type="NCBI Taxonomy" id="1802492"/>
    <lineage>
        <taxon>Bacteria</taxon>
        <taxon>Candidatus Woeseibacteriota</taxon>
    </lineage>
</organism>
<dbReference type="Proteomes" id="UP000178419">
    <property type="component" value="Unassembled WGS sequence"/>
</dbReference>
<name>A0A1F7Y3L6_9BACT</name>
<evidence type="ECO:0000313" key="2">
    <source>
        <dbReference type="EMBL" id="OGM21904.1"/>
    </source>
</evidence>
<reference evidence="2 3" key="1">
    <citation type="journal article" date="2016" name="Nat. Commun.">
        <title>Thousands of microbial genomes shed light on interconnected biogeochemical processes in an aquifer system.</title>
        <authorList>
            <person name="Anantharaman K."/>
            <person name="Brown C.T."/>
            <person name="Hug L.A."/>
            <person name="Sharon I."/>
            <person name="Castelle C.J."/>
            <person name="Probst A.J."/>
            <person name="Thomas B.C."/>
            <person name="Singh A."/>
            <person name="Wilkins M.J."/>
            <person name="Karaoz U."/>
            <person name="Brodie E.L."/>
            <person name="Williams K.H."/>
            <person name="Hubbard S.S."/>
            <person name="Banfield J.F."/>
        </authorList>
    </citation>
    <scope>NUCLEOTIDE SEQUENCE [LARGE SCALE GENOMIC DNA]</scope>
</reference>
<gene>
    <name evidence="2" type="ORF">A2714_04565</name>
</gene>
<sequence length="68" mass="7531">MTRIDRDPFGRFANDEKLLAEALRSLEMPVGVRDFVVHPTSASHHPEPNPAISDTDIAGDSKIHPILK</sequence>
<proteinExistence type="predicted"/>
<evidence type="ECO:0000313" key="3">
    <source>
        <dbReference type="Proteomes" id="UP000178419"/>
    </source>
</evidence>
<accession>A0A1F7Y3L6</accession>
<evidence type="ECO:0000256" key="1">
    <source>
        <dbReference type="SAM" id="MobiDB-lite"/>
    </source>
</evidence>
<dbReference type="AlphaFoldDB" id="A0A1F7Y3L6"/>
<protein>
    <submittedName>
        <fullName evidence="2">Uncharacterized protein</fullName>
    </submittedName>
</protein>
<feature type="region of interest" description="Disordered" evidence="1">
    <location>
        <begin position="38"/>
        <end position="60"/>
    </location>
</feature>
<comment type="caution">
    <text evidence="2">The sequence shown here is derived from an EMBL/GenBank/DDBJ whole genome shotgun (WGS) entry which is preliminary data.</text>
</comment>